<reference evidence="1" key="1">
    <citation type="submission" date="2019-11" db="EMBL/GenBank/DDBJ databases">
        <title>Nori genome reveals adaptations in red seaweeds to the harsh intertidal environment.</title>
        <authorList>
            <person name="Wang D."/>
            <person name="Mao Y."/>
        </authorList>
    </citation>
    <scope>NUCLEOTIDE SEQUENCE</scope>
    <source>
        <tissue evidence="1">Gametophyte</tissue>
    </source>
</reference>
<comment type="caution">
    <text evidence="1">The sequence shown here is derived from an EMBL/GenBank/DDBJ whole genome shotgun (WGS) entry which is preliminary data.</text>
</comment>
<accession>A0ACC3BMF9</accession>
<evidence type="ECO:0000313" key="2">
    <source>
        <dbReference type="Proteomes" id="UP000798662"/>
    </source>
</evidence>
<proteinExistence type="predicted"/>
<evidence type="ECO:0000313" key="1">
    <source>
        <dbReference type="EMBL" id="KAK1858687.1"/>
    </source>
</evidence>
<sequence length="310" mass="32413">MVTATGGWPNLWRFLAAPAGPLVDPPPRPPPLDRVAVACCSPSPSSLYAMAGDGVATSPPLYTPPAGGARLSTPAVAPFDTMADGFLERAAPTLPSPSPPPPNHRPSAVAVAKRARTASPVDIRGEAGRPPPAVVLTDMVATVLDGVAATNSAAAAANLPAWQEDISAFYSVSVPDLSTASYVERLVTYCKASPAVLLVALVLLDRLGSGPRADPRLRVNGYNLHRLLVTAVMLACKSVEDRTFTAAHFAAIGGVEGPAEMAKLERLMLAALDWRVVVGEETLALYEDRLRQRYCALGGDAPTSFLTMEA</sequence>
<protein>
    <submittedName>
        <fullName evidence="1">Uncharacterized protein</fullName>
    </submittedName>
</protein>
<keyword evidence="2" id="KW-1185">Reference proteome</keyword>
<dbReference type="EMBL" id="CM020618">
    <property type="protein sequence ID" value="KAK1858687.1"/>
    <property type="molecule type" value="Genomic_DNA"/>
</dbReference>
<dbReference type="Proteomes" id="UP000798662">
    <property type="component" value="Chromosome 1"/>
</dbReference>
<gene>
    <name evidence="1" type="ORF">I4F81_001288</name>
</gene>
<organism evidence="1 2">
    <name type="scientific">Pyropia yezoensis</name>
    <name type="common">Susabi-nori</name>
    <name type="synonym">Porphyra yezoensis</name>
    <dbReference type="NCBI Taxonomy" id="2788"/>
    <lineage>
        <taxon>Eukaryota</taxon>
        <taxon>Rhodophyta</taxon>
        <taxon>Bangiophyceae</taxon>
        <taxon>Bangiales</taxon>
        <taxon>Bangiaceae</taxon>
        <taxon>Pyropia</taxon>
    </lineage>
</organism>
<name>A0ACC3BMF9_PYRYE</name>